<dbReference type="RefSeq" id="WP_284479535.1">
    <property type="nucleotide sequence ID" value="NZ_JASNJD010000002.1"/>
</dbReference>
<accession>A0ABT7EWK3</accession>
<feature type="compositionally biased region" description="Basic and acidic residues" evidence="1">
    <location>
        <begin position="1"/>
        <end position="19"/>
    </location>
</feature>
<evidence type="ECO:0000256" key="1">
    <source>
        <dbReference type="SAM" id="MobiDB-lite"/>
    </source>
</evidence>
<keyword evidence="3" id="KW-1185">Reference proteome</keyword>
<evidence type="ECO:0000313" key="2">
    <source>
        <dbReference type="EMBL" id="MDK3016716.1"/>
    </source>
</evidence>
<comment type="caution">
    <text evidence="2">The sequence shown here is derived from an EMBL/GenBank/DDBJ whole genome shotgun (WGS) entry which is preliminary data.</text>
</comment>
<dbReference type="EMBL" id="JASNJD010000002">
    <property type="protein sequence ID" value="MDK3016716.1"/>
    <property type="molecule type" value="Genomic_DNA"/>
</dbReference>
<sequence>MREGRKFRIGRRQEARRSQADGAGPVLTEEDEANIDAFSAKVGEAVSLLNEEIAAIRAGRLQIVGELFDRKAALLKWLELRMPLIEPFLRHEAVRARGLPVQLAQLQKAVSEDSALLQRMARAAGTIVRELKKASERNGLSGLYGKSGQKIGNSTGGRLRIDREF</sequence>
<keyword evidence="2" id="KW-0969">Cilium</keyword>
<reference evidence="2 3" key="1">
    <citation type="submission" date="2023-05" db="EMBL/GenBank/DDBJ databases">
        <title>Pseudodonghicola sp. nov.</title>
        <authorList>
            <person name="Huang J."/>
        </authorList>
    </citation>
    <scope>NUCLEOTIDE SEQUENCE [LARGE SCALE GENOMIC DNA]</scope>
    <source>
        <strain evidence="2 3">IC7</strain>
    </source>
</reference>
<keyword evidence="2" id="KW-0282">Flagellum</keyword>
<organism evidence="2 3">
    <name type="scientific">Pseudodonghicola flavimaris</name>
    <dbReference type="NCBI Taxonomy" id="3050036"/>
    <lineage>
        <taxon>Bacteria</taxon>
        <taxon>Pseudomonadati</taxon>
        <taxon>Pseudomonadota</taxon>
        <taxon>Alphaproteobacteria</taxon>
        <taxon>Rhodobacterales</taxon>
        <taxon>Paracoccaceae</taxon>
        <taxon>Pseudodonghicola</taxon>
    </lineage>
</organism>
<feature type="region of interest" description="Disordered" evidence="1">
    <location>
        <begin position="1"/>
        <end position="24"/>
    </location>
</feature>
<evidence type="ECO:0000313" key="3">
    <source>
        <dbReference type="Proteomes" id="UP001243757"/>
    </source>
</evidence>
<name>A0ABT7EWK3_9RHOB</name>
<keyword evidence="2" id="KW-0966">Cell projection</keyword>
<gene>
    <name evidence="2" type="ORF">QO033_03455</name>
</gene>
<protein>
    <submittedName>
        <fullName evidence="2">Flagellar biosynthesis protein FlgI</fullName>
    </submittedName>
</protein>
<dbReference type="Proteomes" id="UP001243757">
    <property type="component" value="Unassembled WGS sequence"/>
</dbReference>
<proteinExistence type="predicted"/>